<evidence type="ECO:0000313" key="5">
    <source>
        <dbReference type="Proteomes" id="UP000499080"/>
    </source>
</evidence>
<dbReference type="EMBL" id="BGPR01022726">
    <property type="protein sequence ID" value="GBN89318.1"/>
    <property type="molecule type" value="Genomic_DNA"/>
</dbReference>
<keyword evidence="5" id="KW-1185">Reference proteome</keyword>
<name>A0A4Y2SLY3_ARAVE</name>
<dbReference type="AlphaFoldDB" id="A0A4Y2SLY3"/>
<comment type="caution">
    <text evidence="2">The sequence shown here is derived from an EMBL/GenBank/DDBJ whole genome shotgun (WGS) entry which is preliminary data.</text>
</comment>
<dbReference type="EMBL" id="BGPR01026274">
    <property type="protein sequence ID" value="GBN95853.1"/>
    <property type="molecule type" value="Genomic_DNA"/>
</dbReference>
<evidence type="ECO:0000313" key="2">
    <source>
        <dbReference type="EMBL" id="GBN89318.1"/>
    </source>
</evidence>
<proteinExistence type="predicted"/>
<dbReference type="OrthoDB" id="6415443at2759"/>
<dbReference type="Proteomes" id="UP000499080">
    <property type="component" value="Unassembled WGS sequence"/>
</dbReference>
<evidence type="ECO:0000256" key="1">
    <source>
        <dbReference type="SAM" id="SignalP"/>
    </source>
</evidence>
<sequence length="131" mass="14676">MQFLTLFAVGVLIGSAYADAECFARKSNECKEAALSDAAAELELDICDYQRKLFRCLADASTECGMKFQKSAEKVAETVENLCTKGTSLNREFNQHKKCLVKAVSETKCYRPIVESLITEDKEESRRDACR</sequence>
<keyword evidence="1" id="KW-0732">Signal</keyword>
<feature type="signal peptide" evidence="1">
    <location>
        <begin position="1"/>
        <end position="18"/>
    </location>
</feature>
<gene>
    <name evidence="3" type="ORF">AVEN_15064_1</name>
    <name evidence="2" type="ORF">AVEN_245405_1</name>
    <name evidence="4" type="ORF">AVEN_268558_1</name>
</gene>
<organism evidence="2 5">
    <name type="scientific">Araneus ventricosus</name>
    <name type="common">Orbweaver spider</name>
    <name type="synonym">Epeira ventricosa</name>
    <dbReference type="NCBI Taxonomy" id="182803"/>
    <lineage>
        <taxon>Eukaryota</taxon>
        <taxon>Metazoa</taxon>
        <taxon>Ecdysozoa</taxon>
        <taxon>Arthropoda</taxon>
        <taxon>Chelicerata</taxon>
        <taxon>Arachnida</taxon>
        <taxon>Araneae</taxon>
        <taxon>Araneomorphae</taxon>
        <taxon>Entelegynae</taxon>
        <taxon>Araneoidea</taxon>
        <taxon>Araneidae</taxon>
        <taxon>Araneus</taxon>
    </lineage>
</organism>
<reference evidence="2 5" key="1">
    <citation type="journal article" date="2019" name="Sci. Rep.">
        <title>Orb-weaving spider Araneus ventricosus genome elucidates the spidroin gene catalogue.</title>
        <authorList>
            <person name="Kono N."/>
            <person name="Nakamura H."/>
            <person name="Ohtoshi R."/>
            <person name="Moran D.A.P."/>
            <person name="Shinohara A."/>
            <person name="Yoshida Y."/>
            <person name="Fujiwara M."/>
            <person name="Mori M."/>
            <person name="Tomita M."/>
            <person name="Arakawa K."/>
        </authorList>
    </citation>
    <scope>NUCLEOTIDE SEQUENCE [LARGE SCALE GENOMIC DNA]</scope>
</reference>
<feature type="chain" id="PRO_5036129244" description="DUF19 domain-containing protein" evidence="1">
    <location>
        <begin position="19"/>
        <end position="131"/>
    </location>
</feature>
<accession>A0A4Y2SLY3</accession>
<protein>
    <recommendedName>
        <fullName evidence="6">DUF19 domain-containing protein</fullName>
    </recommendedName>
</protein>
<evidence type="ECO:0000313" key="3">
    <source>
        <dbReference type="EMBL" id="GBN95835.1"/>
    </source>
</evidence>
<evidence type="ECO:0000313" key="4">
    <source>
        <dbReference type="EMBL" id="GBN95853.1"/>
    </source>
</evidence>
<evidence type="ECO:0008006" key="6">
    <source>
        <dbReference type="Google" id="ProtNLM"/>
    </source>
</evidence>
<dbReference type="EMBL" id="BGPR01026264">
    <property type="protein sequence ID" value="GBN95835.1"/>
    <property type="molecule type" value="Genomic_DNA"/>
</dbReference>